<comment type="function">
    <text evidence="7">Catalyzes the glycosylation of 4,4'-diaponeurosporenoate, i.e. the esterification of glucose at the C1'' position with the carboxyl group of 4,4'-diaponeurosporenic acid, to form glycosyl-4,4'-diaponeurosporenoate. This is a step in the biosynthesis of staphyloxanthin, an orange pigment present in most staphylococci strains.</text>
</comment>
<feature type="domain" description="Glycosyltransferase 2-like" evidence="11">
    <location>
        <begin position="9"/>
        <end position="108"/>
    </location>
</feature>
<dbReference type="EMBL" id="BFAV01000150">
    <property type="protein sequence ID" value="GBF34718.1"/>
    <property type="molecule type" value="Genomic_DNA"/>
</dbReference>
<evidence type="ECO:0000256" key="4">
    <source>
        <dbReference type="ARBA" id="ARBA00022679"/>
    </source>
</evidence>
<evidence type="ECO:0000256" key="8">
    <source>
        <dbReference type="ARBA" id="ARBA00037904"/>
    </source>
</evidence>
<dbReference type="InterPro" id="IPR001173">
    <property type="entry name" value="Glyco_trans_2-like"/>
</dbReference>
<dbReference type="PANTHER" id="PTHR43646:SF2">
    <property type="entry name" value="GLYCOSYLTRANSFERASE 2-LIKE DOMAIN-CONTAINING PROTEIN"/>
    <property type="match status" value="1"/>
</dbReference>
<dbReference type="GO" id="GO:0005886">
    <property type="term" value="C:plasma membrane"/>
    <property type="evidence" value="ECO:0007669"/>
    <property type="project" value="UniProtKB-SubCell"/>
</dbReference>
<dbReference type="SUPFAM" id="SSF53448">
    <property type="entry name" value="Nucleotide-diphospho-sugar transferases"/>
    <property type="match status" value="1"/>
</dbReference>
<comment type="caution">
    <text evidence="13">The sequence shown here is derived from an EMBL/GenBank/DDBJ whole genome shotgun (WGS) entry which is preliminary data.</text>
</comment>
<evidence type="ECO:0000256" key="6">
    <source>
        <dbReference type="ARBA" id="ARBA00023136"/>
    </source>
</evidence>
<evidence type="ECO:0000259" key="11">
    <source>
        <dbReference type="Pfam" id="PF00535"/>
    </source>
</evidence>
<comment type="similarity">
    <text evidence="9">Belongs to the glycosyltransferase 2 family. CrtQ subfamily.</text>
</comment>
<evidence type="ECO:0000313" key="13">
    <source>
        <dbReference type="EMBL" id="GBF34718.1"/>
    </source>
</evidence>
<name>A0A2L2XEQ4_9FIRM</name>
<keyword evidence="3" id="KW-0328">Glycosyltransferase</keyword>
<dbReference type="GO" id="GO:0016757">
    <property type="term" value="F:glycosyltransferase activity"/>
    <property type="evidence" value="ECO:0007669"/>
    <property type="project" value="UniProtKB-KW"/>
</dbReference>
<evidence type="ECO:0000256" key="5">
    <source>
        <dbReference type="ARBA" id="ARBA00022746"/>
    </source>
</evidence>
<sequence>MTGFPANVTVVLPTKNEEKNIPGFLASLPADIPLIVLDDSTDSTQAVIRSLRSQNTRIITMSAGVAAKRQCGAELAGSDWVLFTDADIQFAPEYFHKLKDSLKGDLVYGPKLSAGKKHLYYYLFYLGQVAFSRMGIPAASASNMIVRRQVFMDIGGFDINLSCNEDTDLVFRLARANYNFRWEPGLLVYNTDHRRLRRGIIWRYGHIMSRTLLIYLNLKHAVPRSWLYSDWGYWG</sequence>
<accession>A0A2L2XEQ4</accession>
<protein>
    <recommendedName>
        <fullName evidence="10">4,4'-diaponeurosporenoate glycosyltransferase</fullName>
    </recommendedName>
</protein>
<proteinExistence type="inferred from homology"/>
<organism evidence="13 14">
    <name type="scientific">Desulfocucumis palustris</name>
    <dbReference type="NCBI Taxonomy" id="1898651"/>
    <lineage>
        <taxon>Bacteria</taxon>
        <taxon>Bacillati</taxon>
        <taxon>Bacillota</taxon>
        <taxon>Clostridia</taxon>
        <taxon>Eubacteriales</taxon>
        <taxon>Desulfocucumaceae</taxon>
        <taxon>Desulfocucumis</taxon>
    </lineage>
</organism>
<reference evidence="14" key="1">
    <citation type="submission" date="2018-02" db="EMBL/GenBank/DDBJ databases">
        <title>Genome sequence of Desulfocucumis palustris strain NAW-5.</title>
        <authorList>
            <person name="Watanabe M."/>
            <person name="Kojima H."/>
            <person name="Fukui M."/>
        </authorList>
    </citation>
    <scope>NUCLEOTIDE SEQUENCE [LARGE SCALE GENOMIC DNA]</scope>
    <source>
        <strain evidence="14">NAW-5</strain>
    </source>
</reference>
<gene>
    <name evidence="13" type="ORF">DCCM_3838</name>
</gene>
<dbReference type="Proteomes" id="UP000239549">
    <property type="component" value="Unassembled WGS sequence"/>
</dbReference>
<dbReference type="InterPro" id="IPR019290">
    <property type="entry name" value="GlycosylTrfase-like_prok"/>
</dbReference>
<keyword evidence="4 13" id="KW-0808">Transferase</keyword>
<comment type="pathway">
    <text evidence="8">Carotenoid biosynthesis; staphyloxanthin biosynthesis; staphyloxanthin from farnesyl diphosphate: step 4/5.</text>
</comment>
<evidence type="ECO:0000259" key="12">
    <source>
        <dbReference type="Pfam" id="PF10111"/>
    </source>
</evidence>
<feature type="domain" description="Glycosyltransferase 2-like prokaryotic type" evidence="12">
    <location>
        <begin position="139"/>
        <end position="198"/>
    </location>
</feature>
<dbReference type="AlphaFoldDB" id="A0A2L2XEQ4"/>
<evidence type="ECO:0000256" key="2">
    <source>
        <dbReference type="ARBA" id="ARBA00022475"/>
    </source>
</evidence>
<evidence type="ECO:0000256" key="7">
    <source>
        <dbReference type="ARBA" id="ARBA00037281"/>
    </source>
</evidence>
<evidence type="ECO:0000256" key="1">
    <source>
        <dbReference type="ARBA" id="ARBA00004236"/>
    </source>
</evidence>
<dbReference type="GO" id="GO:0016117">
    <property type="term" value="P:carotenoid biosynthetic process"/>
    <property type="evidence" value="ECO:0007669"/>
    <property type="project" value="UniProtKB-KW"/>
</dbReference>
<evidence type="ECO:0000256" key="3">
    <source>
        <dbReference type="ARBA" id="ARBA00022676"/>
    </source>
</evidence>
<evidence type="ECO:0000256" key="9">
    <source>
        <dbReference type="ARBA" id="ARBA00038120"/>
    </source>
</evidence>
<evidence type="ECO:0000256" key="10">
    <source>
        <dbReference type="ARBA" id="ARBA00040345"/>
    </source>
</evidence>
<dbReference type="InterPro" id="IPR029044">
    <property type="entry name" value="Nucleotide-diphossugar_trans"/>
</dbReference>
<dbReference type="RefSeq" id="WP_165792162.1">
    <property type="nucleotide sequence ID" value="NZ_BFAV01000150.1"/>
</dbReference>
<comment type="subcellular location">
    <subcellularLocation>
        <location evidence="1">Cell membrane</location>
    </subcellularLocation>
</comment>
<dbReference type="Pfam" id="PF10111">
    <property type="entry name" value="Glyco_tranf_2_2"/>
    <property type="match status" value="1"/>
</dbReference>
<dbReference type="PANTHER" id="PTHR43646">
    <property type="entry name" value="GLYCOSYLTRANSFERASE"/>
    <property type="match status" value="1"/>
</dbReference>
<keyword evidence="6" id="KW-0472">Membrane</keyword>
<dbReference type="Gene3D" id="3.90.550.10">
    <property type="entry name" value="Spore Coat Polysaccharide Biosynthesis Protein SpsA, Chain A"/>
    <property type="match status" value="1"/>
</dbReference>
<keyword evidence="2" id="KW-1003">Cell membrane</keyword>
<keyword evidence="14" id="KW-1185">Reference proteome</keyword>
<dbReference type="Pfam" id="PF00535">
    <property type="entry name" value="Glycos_transf_2"/>
    <property type="match status" value="1"/>
</dbReference>
<evidence type="ECO:0000313" key="14">
    <source>
        <dbReference type="Proteomes" id="UP000239549"/>
    </source>
</evidence>
<keyword evidence="5" id="KW-0125">Carotenoid biosynthesis</keyword>